<dbReference type="KEGG" id="vff:VITFI_CDS2886"/>
<proteinExistence type="inferred from homology"/>
<evidence type="ECO:0000256" key="4">
    <source>
        <dbReference type="ARBA" id="ARBA00022490"/>
    </source>
</evidence>
<sequence length="183" mass="19911">MSLPLCHDCLMDITSPCVVTLTWTLSDAQGQLMDQLDEPVEFFYGGEDLLPKVEEALQGQRAGFETHLHLEPENAFGDYHSELVCFEPRHLFPPDIQAGMQFEGLPEGAITPDMPDDLIYTITEVYPEHVVLDANHPLAGIALRIALKVLDVRGATEEEIAAGSVGDSPLALIGGPPPGQTLH</sequence>
<evidence type="ECO:0000256" key="9">
    <source>
        <dbReference type="PROSITE-ProRule" id="PRU00277"/>
    </source>
</evidence>
<keyword evidence="6" id="KW-0143">Chaperone</keyword>
<keyword evidence="12" id="KW-1185">Reference proteome</keyword>
<dbReference type="GO" id="GO:0005737">
    <property type="term" value="C:cytoplasm"/>
    <property type="evidence" value="ECO:0007669"/>
    <property type="project" value="UniProtKB-SubCell"/>
</dbReference>
<gene>
    <name evidence="11" type="ORF">VITFI_CDS2886</name>
</gene>
<evidence type="ECO:0000256" key="3">
    <source>
        <dbReference type="ARBA" id="ARBA00006577"/>
    </source>
</evidence>
<dbReference type="GO" id="GO:0042026">
    <property type="term" value="P:protein refolding"/>
    <property type="evidence" value="ECO:0007669"/>
    <property type="project" value="UniProtKB-ARBA"/>
</dbReference>
<dbReference type="SUPFAM" id="SSF54534">
    <property type="entry name" value="FKBP-like"/>
    <property type="match status" value="1"/>
</dbReference>
<name>A0A221KIL0_VITFI</name>
<evidence type="ECO:0000256" key="8">
    <source>
        <dbReference type="ARBA" id="ARBA00037071"/>
    </source>
</evidence>
<organism evidence="11 12">
    <name type="scientific">Vitreoscilla filiformis</name>
    <dbReference type="NCBI Taxonomy" id="63"/>
    <lineage>
        <taxon>Bacteria</taxon>
        <taxon>Pseudomonadati</taxon>
        <taxon>Pseudomonadota</taxon>
        <taxon>Betaproteobacteria</taxon>
        <taxon>Neisseriales</taxon>
        <taxon>Neisseriaceae</taxon>
        <taxon>Vitreoscilla</taxon>
    </lineage>
</organism>
<evidence type="ECO:0000313" key="11">
    <source>
        <dbReference type="EMBL" id="ASM78663.1"/>
    </source>
</evidence>
<dbReference type="AlphaFoldDB" id="A0A221KIL0"/>
<protein>
    <recommendedName>
        <fullName evidence="9">peptidylprolyl isomerase</fullName>
        <ecNumber evidence="9">5.2.1.8</ecNumber>
    </recommendedName>
</protein>
<accession>A0A221KIL0</accession>
<evidence type="ECO:0000256" key="7">
    <source>
        <dbReference type="ARBA" id="ARBA00023235"/>
    </source>
</evidence>
<evidence type="ECO:0000313" key="12">
    <source>
        <dbReference type="Proteomes" id="UP000199729"/>
    </source>
</evidence>
<evidence type="ECO:0000256" key="6">
    <source>
        <dbReference type="ARBA" id="ARBA00023186"/>
    </source>
</evidence>
<dbReference type="PANTHER" id="PTHR47861">
    <property type="entry name" value="FKBP-TYPE PEPTIDYL-PROLYL CIS-TRANS ISOMERASE SLYD"/>
    <property type="match status" value="1"/>
</dbReference>
<reference evidence="11 12" key="1">
    <citation type="submission" date="2017-07" db="EMBL/GenBank/DDBJ databases">
        <title>Complete Genome Sequence of the cosmetic ferment Vitreoscilla filiformis (ATCC15551).</title>
        <authorList>
            <person name="Contreras S."/>
            <person name="Sagory-Zalkind P."/>
            <person name="Blanquart H."/>
            <person name="Iltis A."/>
            <person name="Morand S.C."/>
        </authorList>
    </citation>
    <scope>NUCLEOTIDE SEQUENCE [LARGE SCALE GENOMIC DNA]</scope>
    <source>
        <strain evidence="11 12">ATCC 15551</strain>
    </source>
</reference>
<dbReference type="GO" id="GO:0003755">
    <property type="term" value="F:peptidyl-prolyl cis-trans isomerase activity"/>
    <property type="evidence" value="ECO:0007669"/>
    <property type="project" value="UniProtKB-KW"/>
</dbReference>
<dbReference type="InterPro" id="IPR001179">
    <property type="entry name" value="PPIase_FKBP_dom"/>
</dbReference>
<keyword evidence="7 9" id="KW-0413">Isomerase</keyword>
<evidence type="ECO:0000256" key="5">
    <source>
        <dbReference type="ARBA" id="ARBA00023110"/>
    </source>
</evidence>
<dbReference type="PANTHER" id="PTHR47861:SF3">
    <property type="entry name" value="FKBP-TYPE PEPTIDYL-PROLYL CIS-TRANS ISOMERASE SLYD"/>
    <property type="match status" value="1"/>
</dbReference>
<comment type="similarity">
    <text evidence="3">Belongs to the FKBP-type PPIase family.</text>
</comment>
<evidence type="ECO:0000256" key="1">
    <source>
        <dbReference type="ARBA" id="ARBA00000971"/>
    </source>
</evidence>
<comment type="subcellular location">
    <subcellularLocation>
        <location evidence="2">Cytoplasm</location>
    </subcellularLocation>
</comment>
<keyword evidence="5 9" id="KW-0697">Rotamase</keyword>
<dbReference type="EMBL" id="CP022423">
    <property type="protein sequence ID" value="ASM78663.1"/>
    <property type="molecule type" value="Genomic_DNA"/>
</dbReference>
<evidence type="ECO:0000259" key="10">
    <source>
        <dbReference type="PROSITE" id="PS50059"/>
    </source>
</evidence>
<keyword evidence="4" id="KW-0963">Cytoplasm</keyword>
<dbReference type="Proteomes" id="UP000199729">
    <property type="component" value="Chromosome"/>
</dbReference>
<comment type="catalytic activity">
    <reaction evidence="1 9">
        <text>[protein]-peptidylproline (omega=180) = [protein]-peptidylproline (omega=0)</text>
        <dbReference type="Rhea" id="RHEA:16237"/>
        <dbReference type="Rhea" id="RHEA-COMP:10747"/>
        <dbReference type="Rhea" id="RHEA-COMP:10748"/>
        <dbReference type="ChEBI" id="CHEBI:83833"/>
        <dbReference type="ChEBI" id="CHEBI:83834"/>
        <dbReference type="EC" id="5.2.1.8"/>
    </reaction>
</comment>
<dbReference type="Gene3D" id="3.10.50.40">
    <property type="match status" value="1"/>
</dbReference>
<dbReference type="PROSITE" id="PS50059">
    <property type="entry name" value="FKBP_PPIASE"/>
    <property type="match status" value="1"/>
</dbReference>
<dbReference type="EC" id="5.2.1.8" evidence="9"/>
<comment type="function">
    <text evidence="8">Also involved in hydrogenase metallocenter assembly, probably by participating in the nickel insertion step. This function in hydrogenase biosynthesis requires chaperone activity and the presence of the metal-binding domain, but not PPIase activity.</text>
</comment>
<dbReference type="InterPro" id="IPR046357">
    <property type="entry name" value="PPIase_dom_sf"/>
</dbReference>
<evidence type="ECO:0000256" key="2">
    <source>
        <dbReference type="ARBA" id="ARBA00004496"/>
    </source>
</evidence>
<feature type="domain" description="PPIase FKBP-type" evidence="10">
    <location>
        <begin position="14"/>
        <end position="95"/>
    </location>
</feature>